<proteinExistence type="predicted"/>
<evidence type="ECO:0008006" key="4">
    <source>
        <dbReference type="Google" id="ProtNLM"/>
    </source>
</evidence>
<evidence type="ECO:0000313" key="3">
    <source>
        <dbReference type="Proteomes" id="UP000466997"/>
    </source>
</evidence>
<dbReference type="PROSITE" id="PS51257">
    <property type="entry name" value="PROKAR_LIPOPROTEIN"/>
    <property type="match status" value="1"/>
</dbReference>
<sequence length="134" mass="13725">MTRGSPPLRCAAITTLMLGLVLGLAGCDDATDAAPAKRLSMSSSIDTIDYGSFGTTSAVDCADGKSLNVAGSNNRLTVRGRCEAVNVAGADNRITVERVDKSLTITGLNNSVTYRAGEPSVDDRGSGNTIAGSR</sequence>
<keyword evidence="1" id="KW-0732">Signal</keyword>
<dbReference type="RefSeq" id="WP_083037209.1">
    <property type="nucleotide sequence ID" value="NZ_AP022562.1"/>
</dbReference>
<dbReference type="AlphaFoldDB" id="A0A7I7JLG6"/>
<reference evidence="2 3" key="1">
    <citation type="journal article" date="2019" name="Emerg. Microbes Infect.">
        <title>Comprehensive subspecies identification of 175 nontuberculous mycobacteria species based on 7547 genomic profiles.</title>
        <authorList>
            <person name="Matsumoto Y."/>
            <person name="Kinjo T."/>
            <person name="Motooka D."/>
            <person name="Nabeya D."/>
            <person name="Jung N."/>
            <person name="Uechi K."/>
            <person name="Horii T."/>
            <person name="Iida T."/>
            <person name="Fujita J."/>
            <person name="Nakamura S."/>
        </authorList>
    </citation>
    <scope>NUCLEOTIDE SEQUENCE [LARGE SCALE GENOMIC DNA]</scope>
    <source>
        <strain evidence="2 3">JCM 6391</strain>
    </source>
</reference>
<dbReference type="Pfam" id="PF11259">
    <property type="entry name" value="DUF3060"/>
    <property type="match status" value="1"/>
</dbReference>
<accession>A0A7I7JLG6</accession>
<protein>
    <recommendedName>
        <fullName evidence="4">DUF3060 domain-containing protein</fullName>
    </recommendedName>
</protein>
<keyword evidence="3" id="KW-1185">Reference proteome</keyword>
<evidence type="ECO:0000313" key="2">
    <source>
        <dbReference type="EMBL" id="BBX12061.1"/>
    </source>
</evidence>
<gene>
    <name evidence="2" type="ORF">MNVM_11420</name>
</gene>
<evidence type="ECO:0000256" key="1">
    <source>
        <dbReference type="SAM" id="SignalP"/>
    </source>
</evidence>
<feature type="signal peptide" evidence="1">
    <location>
        <begin position="1"/>
        <end position="25"/>
    </location>
</feature>
<dbReference type="InterPro" id="IPR021417">
    <property type="entry name" value="DUF3060"/>
</dbReference>
<dbReference type="Proteomes" id="UP000466997">
    <property type="component" value="Chromosome"/>
</dbReference>
<feature type="chain" id="PRO_5039262713" description="DUF3060 domain-containing protein" evidence="1">
    <location>
        <begin position="26"/>
        <end position="134"/>
    </location>
</feature>
<organism evidence="2 3">
    <name type="scientific">Mycobacterium novum</name>
    <dbReference type="NCBI Taxonomy" id="2492438"/>
    <lineage>
        <taxon>Bacteria</taxon>
        <taxon>Bacillati</taxon>
        <taxon>Actinomycetota</taxon>
        <taxon>Actinomycetes</taxon>
        <taxon>Mycobacteriales</taxon>
        <taxon>Mycobacteriaceae</taxon>
        <taxon>Mycobacterium</taxon>
    </lineage>
</organism>
<dbReference type="KEGG" id="mnm:MNVM_11420"/>
<dbReference type="EMBL" id="AP022562">
    <property type="protein sequence ID" value="BBX12061.1"/>
    <property type="molecule type" value="Genomic_DNA"/>
</dbReference>
<name>A0A7I7JLG6_9MYCO</name>